<dbReference type="Gene3D" id="3.40.50.150">
    <property type="entry name" value="Vaccinia Virus protein VP39"/>
    <property type="match status" value="1"/>
</dbReference>
<reference evidence="2" key="1">
    <citation type="submission" date="2018-06" db="EMBL/GenBank/DDBJ databases">
        <authorList>
            <person name="Zhirakovskaya E."/>
        </authorList>
    </citation>
    <scope>NUCLEOTIDE SEQUENCE</scope>
</reference>
<dbReference type="InterPro" id="IPR013216">
    <property type="entry name" value="Methyltransf_11"/>
</dbReference>
<evidence type="ECO:0000313" key="2">
    <source>
        <dbReference type="EMBL" id="VAX27799.1"/>
    </source>
</evidence>
<accession>A0A3B1CC79</accession>
<sequence>MQWTAEENRWVEVFQTLKSYQLFAFDNIATASQYWIAYEHFLKSVTVPGARVLDWGCGSGHFSYFLLNNGFKTESFNVNAGDSYHPDGIKIADLLTTRFKDAFNFKISSGDPVKLPYPDESFDAVVSVGVLEHVRQEGGDEIKSLKEIRRILKKGGVFLCFHFPNKYSWVEAVARQIPSKHHHLYRFTKKNILDLNEAAGLNVETVQAYAVLPRNELARLPEGIKNNPTFVKFYNRADRLLPKVLPPVFQNYYFRSRKEG</sequence>
<dbReference type="EMBL" id="UOGG01000042">
    <property type="protein sequence ID" value="VAX27799.1"/>
    <property type="molecule type" value="Genomic_DNA"/>
</dbReference>
<evidence type="ECO:0000259" key="1">
    <source>
        <dbReference type="Pfam" id="PF08241"/>
    </source>
</evidence>
<organism evidence="2">
    <name type="scientific">hydrothermal vent metagenome</name>
    <dbReference type="NCBI Taxonomy" id="652676"/>
    <lineage>
        <taxon>unclassified sequences</taxon>
        <taxon>metagenomes</taxon>
        <taxon>ecological metagenomes</taxon>
    </lineage>
</organism>
<proteinExistence type="predicted"/>
<name>A0A3B1CC79_9ZZZZ</name>
<dbReference type="SUPFAM" id="SSF53335">
    <property type="entry name" value="S-adenosyl-L-methionine-dependent methyltransferases"/>
    <property type="match status" value="1"/>
</dbReference>
<dbReference type="CDD" id="cd02440">
    <property type="entry name" value="AdoMet_MTases"/>
    <property type="match status" value="1"/>
</dbReference>
<dbReference type="AlphaFoldDB" id="A0A3B1CC79"/>
<feature type="domain" description="Methyltransferase type 11" evidence="1">
    <location>
        <begin position="53"/>
        <end position="160"/>
    </location>
</feature>
<dbReference type="Pfam" id="PF08241">
    <property type="entry name" value="Methyltransf_11"/>
    <property type="match status" value="1"/>
</dbReference>
<dbReference type="GO" id="GO:0008757">
    <property type="term" value="F:S-adenosylmethionine-dependent methyltransferase activity"/>
    <property type="evidence" value="ECO:0007669"/>
    <property type="project" value="InterPro"/>
</dbReference>
<dbReference type="PANTHER" id="PTHR43591">
    <property type="entry name" value="METHYLTRANSFERASE"/>
    <property type="match status" value="1"/>
</dbReference>
<protein>
    <recommendedName>
        <fullName evidence="1">Methyltransferase type 11 domain-containing protein</fullName>
    </recommendedName>
</protein>
<dbReference type="InterPro" id="IPR029063">
    <property type="entry name" value="SAM-dependent_MTases_sf"/>
</dbReference>
<gene>
    <name evidence="2" type="ORF">MNBD_NITROSPINAE05-759</name>
</gene>